<dbReference type="Proteomes" id="UP000253490">
    <property type="component" value="Unassembled WGS sequence"/>
</dbReference>
<name>A0A366I0B1_9FIRM</name>
<proteinExistence type="predicted"/>
<protein>
    <submittedName>
        <fullName evidence="1">Uncharacterized protein</fullName>
    </submittedName>
</protein>
<sequence>MIDLEAIKTKISDGKIDSYVESYLVISDKLDTLENELRQGNLEKEENDEILEMHDYLMEKIANYYIENHYIKQN</sequence>
<comment type="caution">
    <text evidence="1">The sequence shown here is derived from an EMBL/GenBank/DDBJ whole genome shotgun (WGS) entry which is preliminary data.</text>
</comment>
<dbReference type="AlphaFoldDB" id="A0A366I0B1"/>
<evidence type="ECO:0000313" key="2">
    <source>
        <dbReference type="Proteomes" id="UP000253490"/>
    </source>
</evidence>
<keyword evidence="2" id="KW-1185">Reference proteome</keyword>
<organism evidence="1 2">
    <name type="scientific">Alkalibaculum bacchi</name>
    <dbReference type="NCBI Taxonomy" id="645887"/>
    <lineage>
        <taxon>Bacteria</taxon>
        <taxon>Bacillati</taxon>
        <taxon>Bacillota</taxon>
        <taxon>Clostridia</taxon>
        <taxon>Eubacteriales</taxon>
        <taxon>Eubacteriaceae</taxon>
        <taxon>Alkalibaculum</taxon>
    </lineage>
</organism>
<dbReference type="EMBL" id="QNRX01000016">
    <property type="protein sequence ID" value="RBP60380.1"/>
    <property type="molecule type" value="Genomic_DNA"/>
</dbReference>
<accession>A0A366I0B1</accession>
<gene>
    <name evidence="1" type="ORF">DES36_11637</name>
</gene>
<reference evidence="1 2" key="1">
    <citation type="submission" date="2018-06" db="EMBL/GenBank/DDBJ databases">
        <title>Genomic Encyclopedia of Type Strains, Phase IV (KMG-IV): sequencing the most valuable type-strain genomes for metagenomic binning, comparative biology and taxonomic classification.</title>
        <authorList>
            <person name="Goeker M."/>
        </authorList>
    </citation>
    <scope>NUCLEOTIDE SEQUENCE [LARGE SCALE GENOMIC DNA]</scope>
    <source>
        <strain evidence="1 2">DSM 22112</strain>
    </source>
</reference>
<evidence type="ECO:0000313" key="1">
    <source>
        <dbReference type="EMBL" id="RBP60380.1"/>
    </source>
</evidence>